<keyword evidence="2 4" id="KW-0238">DNA-binding</keyword>
<dbReference type="SUPFAM" id="SSF48498">
    <property type="entry name" value="Tetracyclin repressor-like, C-terminal domain"/>
    <property type="match status" value="1"/>
</dbReference>
<dbReference type="RefSeq" id="WP_152866739.1">
    <property type="nucleotide sequence ID" value="NZ_VMNX01000141.1"/>
</dbReference>
<accession>A0A5N8WYW8</accession>
<evidence type="ECO:0000259" key="5">
    <source>
        <dbReference type="PROSITE" id="PS50977"/>
    </source>
</evidence>
<evidence type="ECO:0000256" key="4">
    <source>
        <dbReference type="PROSITE-ProRule" id="PRU00335"/>
    </source>
</evidence>
<dbReference type="InterPro" id="IPR050109">
    <property type="entry name" value="HTH-type_TetR-like_transc_reg"/>
</dbReference>
<comment type="caution">
    <text evidence="6">The sequence shown here is derived from an EMBL/GenBank/DDBJ whole genome shotgun (WGS) entry which is preliminary data.</text>
</comment>
<keyword evidence="3" id="KW-0804">Transcription</keyword>
<organism evidence="6 7">
    <name type="scientific">Streptomyces acidicola</name>
    <dbReference type="NCBI Taxonomy" id="2596892"/>
    <lineage>
        <taxon>Bacteria</taxon>
        <taxon>Bacillati</taxon>
        <taxon>Actinomycetota</taxon>
        <taxon>Actinomycetes</taxon>
        <taxon>Kitasatosporales</taxon>
        <taxon>Streptomycetaceae</taxon>
        <taxon>Streptomyces</taxon>
    </lineage>
</organism>
<evidence type="ECO:0000256" key="1">
    <source>
        <dbReference type="ARBA" id="ARBA00023015"/>
    </source>
</evidence>
<dbReference type="InterPro" id="IPR049445">
    <property type="entry name" value="TetR_SbtR-like_C"/>
</dbReference>
<dbReference type="InterPro" id="IPR036271">
    <property type="entry name" value="Tet_transcr_reg_TetR-rel_C_sf"/>
</dbReference>
<dbReference type="PANTHER" id="PTHR30055:SF234">
    <property type="entry name" value="HTH-TYPE TRANSCRIPTIONAL REGULATOR BETI"/>
    <property type="match status" value="1"/>
</dbReference>
<dbReference type="InterPro" id="IPR001647">
    <property type="entry name" value="HTH_TetR"/>
</dbReference>
<dbReference type="PROSITE" id="PS50977">
    <property type="entry name" value="HTH_TETR_2"/>
    <property type="match status" value="1"/>
</dbReference>
<name>A0A5N8WYW8_9ACTN</name>
<dbReference type="PRINTS" id="PR00455">
    <property type="entry name" value="HTHTETR"/>
</dbReference>
<dbReference type="SUPFAM" id="SSF46689">
    <property type="entry name" value="Homeodomain-like"/>
    <property type="match status" value="1"/>
</dbReference>
<sequence length="191" mass="19669">MSQARAPRADAVRNRKKILTAAGEQITAHGPDVGMDEIAAAAGVAVGTLYRHFPTKTDLVAAVVAEYVARVADDAEAALERVTGGTRAADELTAFLGRVVEASAADRAVKAAAQALGAEPVDHATEDRAGAAVAALIRAGQADGDIHPDVTVNDIYLLFSTAPTDQPPAARNRWLTLVTPGLTTARPPASS</sequence>
<dbReference type="Pfam" id="PF00440">
    <property type="entry name" value="TetR_N"/>
    <property type="match status" value="1"/>
</dbReference>
<dbReference type="EMBL" id="VMNX01000141">
    <property type="protein sequence ID" value="MPY52527.1"/>
    <property type="molecule type" value="Genomic_DNA"/>
</dbReference>
<evidence type="ECO:0000256" key="3">
    <source>
        <dbReference type="ARBA" id="ARBA00023163"/>
    </source>
</evidence>
<feature type="DNA-binding region" description="H-T-H motif" evidence="4">
    <location>
        <begin position="34"/>
        <end position="53"/>
    </location>
</feature>
<dbReference type="Pfam" id="PF21597">
    <property type="entry name" value="TetR_C_43"/>
    <property type="match status" value="1"/>
</dbReference>
<reference evidence="6 7" key="1">
    <citation type="submission" date="2019-09" db="EMBL/GenBank/DDBJ databases">
        <authorList>
            <person name="Duangmal K."/>
            <person name="Teo W.F.A."/>
            <person name="Lipun K."/>
        </authorList>
    </citation>
    <scope>NUCLEOTIDE SEQUENCE [LARGE SCALE GENOMIC DNA]</scope>
    <source>
        <strain evidence="6 7">K1PN6</strain>
    </source>
</reference>
<evidence type="ECO:0000313" key="7">
    <source>
        <dbReference type="Proteomes" id="UP000373149"/>
    </source>
</evidence>
<feature type="domain" description="HTH tetR-type" evidence="5">
    <location>
        <begin position="12"/>
        <end position="71"/>
    </location>
</feature>
<keyword evidence="1" id="KW-0805">Transcription regulation</keyword>
<dbReference type="GO" id="GO:0003700">
    <property type="term" value="F:DNA-binding transcription factor activity"/>
    <property type="evidence" value="ECO:0007669"/>
    <property type="project" value="TreeGrafter"/>
</dbReference>
<dbReference type="AlphaFoldDB" id="A0A5N8WYW8"/>
<protein>
    <submittedName>
        <fullName evidence="6">Helix-turn-helix transcriptional regulator</fullName>
    </submittedName>
</protein>
<keyword evidence="7" id="KW-1185">Reference proteome</keyword>
<dbReference type="PANTHER" id="PTHR30055">
    <property type="entry name" value="HTH-TYPE TRANSCRIPTIONAL REGULATOR RUTR"/>
    <property type="match status" value="1"/>
</dbReference>
<proteinExistence type="predicted"/>
<dbReference type="InterPro" id="IPR009057">
    <property type="entry name" value="Homeodomain-like_sf"/>
</dbReference>
<dbReference type="Proteomes" id="UP000373149">
    <property type="component" value="Unassembled WGS sequence"/>
</dbReference>
<dbReference type="Gene3D" id="1.10.357.10">
    <property type="entry name" value="Tetracycline Repressor, domain 2"/>
    <property type="match status" value="1"/>
</dbReference>
<gene>
    <name evidence="6" type="ORF">FPZ41_29730</name>
</gene>
<evidence type="ECO:0000256" key="2">
    <source>
        <dbReference type="ARBA" id="ARBA00023125"/>
    </source>
</evidence>
<evidence type="ECO:0000313" key="6">
    <source>
        <dbReference type="EMBL" id="MPY52527.1"/>
    </source>
</evidence>
<dbReference type="GO" id="GO:0000976">
    <property type="term" value="F:transcription cis-regulatory region binding"/>
    <property type="evidence" value="ECO:0007669"/>
    <property type="project" value="TreeGrafter"/>
</dbReference>